<keyword evidence="4" id="KW-1185">Reference proteome</keyword>
<dbReference type="AlphaFoldDB" id="A0A931E1G9"/>
<feature type="compositionally biased region" description="Polar residues" evidence="2">
    <location>
        <begin position="24"/>
        <end position="42"/>
    </location>
</feature>
<comment type="similarity">
    <text evidence="1">Belongs to the asp23 family.</text>
</comment>
<evidence type="ECO:0000256" key="1">
    <source>
        <dbReference type="ARBA" id="ARBA00005721"/>
    </source>
</evidence>
<dbReference type="EMBL" id="JADOUE010000001">
    <property type="protein sequence ID" value="MBG6122989.1"/>
    <property type="molecule type" value="Genomic_DNA"/>
</dbReference>
<comment type="caution">
    <text evidence="3">The sequence shown here is derived from an EMBL/GenBank/DDBJ whole genome shotgun (WGS) entry which is preliminary data.</text>
</comment>
<evidence type="ECO:0000313" key="3">
    <source>
        <dbReference type="EMBL" id="MBG6122989.1"/>
    </source>
</evidence>
<accession>A0A931E1G9</accession>
<dbReference type="InterPro" id="IPR005531">
    <property type="entry name" value="Asp23"/>
</dbReference>
<feature type="region of interest" description="Disordered" evidence="2">
    <location>
        <begin position="179"/>
        <end position="221"/>
    </location>
</feature>
<organism evidence="3 4">
    <name type="scientific">Corynebacterium aquatimens</name>
    <dbReference type="NCBI Taxonomy" id="1190508"/>
    <lineage>
        <taxon>Bacteria</taxon>
        <taxon>Bacillati</taxon>
        <taxon>Actinomycetota</taxon>
        <taxon>Actinomycetes</taxon>
        <taxon>Mycobacteriales</taxon>
        <taxon>Corynebacteriaceae</taxon>
        <taxon>Corynebacterium</taxon>
    </lineage>
</organism>
<reference evidence="3" key="1">
    <citation type="submission" date="2020-11" db="EMBL/GenBank/DDBJ databases">
        <title>Sequencing the genomes of 1000 actinobacteria strains.</title>
        <authorList>
            <person name="Klenk H.-P."/>
        </authorList>
    </citation>
    <scope>NUCLEOTIDE SEQUENCE</scope>
    <source>
        <strain evidence="3">DSM 45632</strain>
    </source>
</reference>
<evidence type="ECO:0000256" key="2">
    <source>
        <dbReference type="SAM" id="MobiDB-lite"/>
    </source>
</evidence>
<dbReference type="Pfam" id="PF03780">
    <property type="entry name" value="Asp23"/>
    <property type="match status" value="1"/>
</dbReference>
<protein>
    <submittedName>
        <fullName evidence="3">Alkaline shock family protein YloU</fullName>
    </submittedName>
</protein>
<name>A0A931E1G9_9CORY</name>
<feature type="region of interest" description="Disordered" evidence="2">
    <location>
        <begin position="1"/>
        <end position="70"/>
    </location>
</feature>
<dbReference type="PANTHER" id="PTHR34297:SF3">
    <property type="entry name" value="ALKALINE SHOCK PROTEIN 23"/>
    <property type="match status" value="1"/>
</dbReference>
<dbReference type="PANTHER" id="PTHR34297">
    <property type="entry name" value="HYPOTHETICAL CYTOSOLIC PROTEIN-RELATED"/>
    <property type="match status" value="1"/>
</dbReference>
<feature type="compositionally biased region" description="Polar residues" evidence="2">
    <location>
        <begin position="1"/>
        <end position="14"/>
    </location>
</feature>
<feature type="compositionally biased region" description="Basic and acidic residues" evidence="2">
    <location>
        <begin position="59"/>
        <end position="70"/>
    </location>
</feature>
<evidence type="ECO:0000313" key="4">
    <source>
        <dbReference type="Proteomes" id="UP000658613"/>
    </source>
</evidence>
<proteinExistence type="inferred from homology"/>
<sequence length="221" mass="22856">MADNTSNPTQNTPLNDEFLAGQAANGQAENRAANQAADQLQPQPVAPNAGGSTTPEAASRPRNEALETDHGTTVIDDQVVGKIAGIAAREVSGVHNLGGGAARMFGAIRESLTSSTNVQQGVNVVVDNGHANVAVAIIAEYGVAIHELANAIRENITIAITRMTGLIVDRVDVTVHDVNLPSQNTGEGEQAPNNAAPNQPQVQQQVQAPGNFPAPASQLDQ</sequence>
<gene>
    <name evidence="3" type="ORF">IW254_001958</name>
</gene>
<dbReference type="Proteomes" id="UP000658613">
    <property type="component" value="Unassembled WGS sequence"/>
</dbReference>
<feature type="compositionally biased region" description="Low complexity" evidence="2">
    <location>
        <begin position="190"/>
        <end position="209"/>
    </location>
</feature>